<dbReference type="KEGG" id="aaq:AOC05_05095"/>
<dbReference type="InterPro" id="IPR010982">
    <property type="entry name" value="Lambda_DNA-bd_dom_sf"/>
</dbReference>
<dbReference type="Proteomes" id="UP000062833">
    <property type="component" value="Chromosome"/>
</dbReference>
<evidence type="ECO:0000259" key="1">
    <source>
        <dbReference type="PROSITE" id="PS50943"/>
    </source>
</evidence>
<dbReference type="PATRIC" id="fig|656366.3.peg.1097"/>
<evidence type="ECO:0000313" key="3">
    <source>
        <dbReference type="Proteomes" id="UP000062833"/>
    </source>
</evidence>
<dbReference type="CDD" id="cd00093">
    <property type="entry name" value="HTH_XRE"/>
    <property type="match status" value="1"/>
</dbReference>
<accession>A0A0M3UFY9</accession>
<feature type="domain" description="HTH cro/C1-type" evidence="1">
    <location>
        <begin position="2"/>
        <end position="54"/>
    </location>
</feature>
<name>A0A0M3UFY9_9MICC</name>
<dbReference type="Pfam" id="PF01381">
    <property type="entry name" value="HTH_3"/>
    <property type="match status" value="1"/>
</dbReference>
<sequence>MRKLSQRDFAAKLTEKGMPVDASAVSRIENGTRSVRLVEALTIAEVLDTELDWLVSGSKSISQQFTSMRKRATNALLELGEPVTAAAYHLWETRWFLSKNPELLGELSDEELGAPSDADSYLSWVASRMERWVVTDEEIILADSQEELDQIIDVLHRLVRMHVQLRTAPEADFEDSNVSAEDPQDYGLAAFKGEDNIAFDDEPHET</sequence>
<protein>
    <recommendedName>
        <fullName evidence="1">HTH cro/C1-type domain-containing protein</fullName>
    </recommendedName>
</protein>
<reference evidence="3" key="1">
    <citation type="submission" date="2015-09" db="EMBL/GenBank/DDBJ databases">
        <title>Complete genome of Arthrobacter alpinus strain R3.8.</title>
        <authorList>
            <person name="See-Too W.S."/>
            <person name="Chan K.G."/>
        </authorList>
    </citation>
    <scope>NUCLEOTIDE SEQUENCE [LARGE SCALE GENOMIC DNA]</scope>
    <source>
        <strain evidence="3">R3.8</strain>
    </source>
</reference>
<proteinExistence type="predicted"/>
<gene>
    <name evidence="2" type="ORF">AOC05_05095</name>
</gene>
<dbReference type="EMBL" id="CP012677">
    <property type="protein sequence ID" value="ALE91849.1"/>
    <property type="molecule type" value="Genomic_DNA"/>
</dbReference>
<evidence type="ECO:0000313" key="2">
    <source>
        <dbReference type="EMBL" id="ALE91849.1"/>
    </source>
</evidence>
<dbReference type="Gene3D" id="1.10.260.40">
    <property type="entry name" value="lambda repressor-like DNA-binding domains"/>
    <property type="match status" value="1"/>
</dbReference>
<dbReference type="InterPro" id="IPR001387">
    <property type="entry name" value="Cro/C1-type_HTH"/>
</dbReference>
<dbReference type="AlphaFoldDB" id="A0A0M3UFY9"/>
<dbReference type="GO" id="GO:0003677">
    <property type="term" value="F:DNA binding"/>
    <property type="evidence" value="ECO:0007669"/>
    <property type="project" value="InterPro"/>
</dbReference>
<dbReference type="PROSITE" id="PS50943">
    <property type="entry name" value="HTH_CROC1"/>
    <property type="match status" value="1"/>
</dbReference>
<dbReference type="SUPFAM" id="SSF47413">
    <property type="entry name" value="lambda repressor-like DNA-binding domains"/>
    <property type="match status" value="1"/>
</dbReference>
<organism evidence="2 3">
    <name type="scientific">Arthrobacter alpinus</name>
    <dbReference type="NCBI Taxonomy" id="656366"/>
    <lineage>
        <taxon>Bacteria</taxon>
        <taxon>Bacillati</taxon>
        <taxon>Actinomycetota</taxon>
        <taxon>Actinomycetes</taxon>
        <taxon>Micrococcales</taxon>
        <taxon>Micrococcaceae</taxon>
        <taxon>Arthrobacter</taxon>
    </lineage>
</organism>
<keyword evidence="3" id="KW-1185">Reference proteome</keyword>